<name>A0A430FAC1_9BIFI</name>
<proteinExistence type="predicted"/>
<dbReference type="Pfam" id="PF01381">
    <property type="entry name" value="HTH_3"/>
    <property type="match status" value="1"/>
</dbReference>
<dbReference type="CDD" id="cd00093">
    <property type="entry name" value="HTH_XRE"/>
    <property type="match status" value="1"/>
</dbReference>
<dbReference type="GO" id="GO:0003677">
    <property type="term" value="F:DNA binding"/>
    <property type="evidence" value="ECO:0007669"/>
    <property type="project" value="InterPro"/>
</dbReference>
<organism evidence="2 3">
    <name type="scientific">Bifidobacterium castoris</name>
    <dbReference type="NCBI Taxonomy" id="2306972"/>
    <lineage>
        <taxon>Bacteria</taxon>
        <taxon>Bacillati</taxon>
        <taxon>Actinomycetota</taxon>
        <taxon>Actinomycetes</taxon>
        <taxon>Bifidobacteriales</taxon>
        <taxon>Bifidobacteriaceae</taxon>
        <taxon>Bifidobacterium</taxon>
    </lineage>
</organism>
<sequence>MNMTDAYDYDALAYTLYREADDLIEKLVAIRDARGMSVADLAEEMNVDAATIVGVEDGSVEPTLQLLVDYALEAGAILHVQVEPAPSGKSSSYSFSRPTESAVCAAEWGNGDIAMIDTIVPINERNETPEKMHIISQGARQAYVVSTARDMNTTEAVTC</sequence>
<dbReference type="Proteomes" id="UP000288052">
    <property type="component" value="Unassembled WGS sequence"/>
</dbReference>
<evidence type="ECO:0000313" key="2">
    <source>
        <dbReference type="EMBL" id="RSX49773.1"/>
    </source>
</evidence>
<evidence type="ECO:0000259" key="1">
    <source>
        <dbReference type="PROSITE" id="PS50943"/>
    </source>
</evidence>
<keyword evidence="3" id="KW-1185">Reference proteome</keyword>
<reference evidence="2 3" key="1">
    <citation type="submission" date="2018-09" db="EMBL/GenBank/DDBJ databases">
        <title>Characterization of the phylogenetic diversity of five novel species belonging to the genus Bifidobacterium.</title>
        <authorList>
            <person name="Lugli G.A."/>
            <person name="Duranti S."/>
            <person name="Milani C."/>
        </authorList>
    </citation>
    <scope>NUCLEOTIDE SEQUENCE [LARGE SCALE GENOMIC DNA]</scope>
    <source>
        <strain evidence="2 3">2020B</strain>
    </source>
</reference>
<comment type="caution">
    <text evidence="2">The sequence shown here is derived from an EMBL/GenBank/DDBJ whole genome shotgun (WGS) entry which is preliminary data.</text>
</comment>
<dbReference type="PROSITE" id="PS50943">
    <property type="entry name" value="HTH_CROC1"/>
    <property type="match status" value="1"/>
</dbReference>
<protein>
    <recommendedName>
        <fullName evidence="1">HTH cro/C1-type domain-containing protein</fullName>
    </recommendedName>
</protein>
<dbReference type="SUPFAM" id="SSF47413">
    <property type="entry name" value="lambda repressor-like DNA-binding domains"/>
    <property type="match status" value="1"/>
</dbReference>
<gene>
    <name evidence="2" type="ORF">D2E22_0234</name>
</gene>
<dbReference type="Gene3D" id="1.10.260.40">
    <property type="entry name" value="lambda repressor-like DNA-binding domains"/>
    <property type="match status" value="1"/>
</dbReference>
<dbReference type="InterPro" id="IPR001387">
    <property type="entry name" value="Cro/C1-type_HTH"/>
</dbReference>
<dbReference type="AlphaFoldDB" id="A0A430FAC1"/>
<dbReference type="RefSeq" id="WP_126031289.1">
    <property type="nucleotide sequence ID" value="NZ_QXGI01000001.1"/>
</dbReference>
<evidence type="ECO:0000313" key="3">
    <source>
        <dbReference type="Proteomes" id="UP000288052"/>
    </source>
</evidence>
<accession>A0A430FAC1</accession>
<dbReference type="EMBL" id="QXGI01000001">
    <property type="protein sequence ID" value="RSX49773.1"/>
    <property type="molecule type" value="Genomic_DNA"/>
</dbReference>
<feature type="domain" description="HTH cro/C1-type" evidence="1">
    <location>
        <begin position="27"/>
        <end position="71"/>
    </location>
</feature>
<dbReference type="OrthoDB" id="9796019at2"/>
<dbReference type="InterPro" id="IPR010982">
    <property type="entry name" value="Lambda_DNA-bd_dom_sf"/>
</dbReference>